<dbReference type="RefSeq" id="WP_216455549.1">
    <property type="nucleotide sequence ID" value="NZ_JAHLQL010000001.1"/>
</dbReference>
<accession>A0ABS6EVS1</accession>
<keyword evidence="4" id="KW-1185">Reference proteome</keyword>
<dbReference type="PANTHER" id="PTHR30032">
    <property type="entry name" value="N-ACETYLMURAMOYL-L-ALANINE AMIDASE-RELATED"/>
    <property type="match status" value="1"/>
</dbReference>
<dbReference type="InterPro" id="IPR014225">
    <property type="entry name" value="Spore_II_D_firmicutes"/>
</dbReference>
<dbReference type="PANTHER" id="PTHR30032:SF4">
    <property type="entry name" value="AMIDASE ENHANCER"/>
    <property type="match status" value="1"/>
</dbReference>
<feature type="domain" description="Sporulation stage II protein D amidase enhancer LytB N-terminal" evidence="2">
    <location>
        <begin position="77"/>
        <end position="176"/>
    </location>
</feature>
<dbReference type="InterPro" id="IPR051922">
    <property type="entry name" value="Bact_Sporulation_Assoc"/>
</dbReference>
<reference evidence="3 4" key="1">
    <citation type="submission" date="2021-06" db="EMBL/GenBank/DDBJ databases">
        <authorList>
            <person name="Sun Q."/>
            <person name="Li D."/>
        </authorList>
    </citation>
    <scope>NUCLEOTIDE SEQUENCE [LARGE SCALE GENOMIC DNA]</scope>
    <source>
        <strain evidence="3 4">MSJ-4</strain>
    </source>
</reference>
<dbReference type="NCBIfam" id="TIGR02870">
    <property type="entry name" value="spore_II_D"/>
    <property type="match status" value="1"/>
</dbReference>
<evidence type="ECO:0000313" key="4">
    <source>
        <dbReference type="Proteomes" id="UP000736583"/>
    </source>
</evidence>
<evidence type="ECO:0000313" key="3">
    <source>
        <dbReference type="EMBL" id="MBU5590326.1"/>
    </source>
</evidence>
<keyword evidence="1" id="KW-1133">Transmembrane helix</keyword>
<sequence length="347" mass="39015">MNKVNINIEFKKLIICFILFILFIIIMPIIFIGIGDKEKNHNNIKGYEGNEKINYSKNSLKGKEFNDIKVHNIKKGEFEEINLEEYIVGVVASEMPANFNEDALKAQAVAARTFAVSKMILNCKKANGADICDTTHCQVYVNKEEKIKSWPKDQGEGYWGKIEKAVMDTKGEILMYEGNLVLNPQYFAVSSGKTEDASEVFSFSEPYLISVESSGEEVAPKFKSKVTFSNKEFVNKINQNYKDSRLEYSNLSQGVKIISRSKGGSVKSIKIGDVNISGPEFRKVFNLNSANFTISFIKDKVEINCLGYGHGVGMSQWGANSMGKDGKNYRDILTHYYQGVSIEKIND</sequence>
<gene>
    <name evidence="3" type="primary">spoIID</name>
    <name evidence="3" type="ORF">KQI89_00950</name>
</gene>
<proteinExistence type="predicted"/>
<comment type="caution">
    <text evidence="3">The sequence shown here is derived from an EMBL/GenBank/DDBJ whole genome shotgun (WGS) entry which is preliminary data.</text>
</comment>
<dbReference type="InterPro" id="IPR013693">
    <property type="entry name" value="SpoIID/LytB_N"/>
</dbReference>
<evidence type="ECO:0000256" key="1">
    <source>
        <dbReference type="SAM" id="Phobius"/>
    </source>
</evidence>
<organism evidence="3 4">
    <name type="scientific">Clostridium simiarum</name>
    <dbReference type="NCBI Taxonomy" id="2841506"/>
    <lineage>
        <taxon>Bacteria</taxon>
        <taxon>Bacillati</taxon>
        <taxon>Bacillota</taxon>
        <taxon>Clostridia</taxon>
        <taxon>Eubacteriales</taxon>
        <taxon>Clostridiaceae</taxon>
        <taxon>Clostridium</taxon>
    </lineage>
</organism>
<evidence type="ECO:0000259" key="2">
    <source>
        <dbReference type="Pfam" id="PF08486"/>
    </source>
</evidence>
<dbReference type="EMBL" id="JAHLQL010000001">
    <property type="protein sequence ID" value="MBU5590326.1"/>
    <property type="molecule type" value="Genomic_DNA"/>
</dbReference>
<keyword evidence="1" id="KW-0812">Transmembrane</keyword>
<keyword evidence="1" id="KW-0472">Membrane</keyword>
<dbReference type="NCBIfam" id="TIGR02669">
    <property type="entry name" value="SpoIID_LytB"/>
    <property type="match status" value="1"/>
</dbReference>
<dbReference type="InterPro" id="IPR013486">
    <property type="entry name" value="SpoIID/LytB"/>
</dbReference>
<name>A0ABS6EVS1_9CLOT</name>
<dbReference type="Pfam" id="PF08486">
    <property type="entry name" value="SpoIID"/>
    <property type="match status" value="1"/>
</dbReference>
<feature type="transmembrane region" description="Helical" evidence="1">
    <location>
        <begin position="12"/>
        <end position="34"/>
    </location>
</feature>
<dbReference type="Proteomes" id="UP000736583">
    <property type="component" value="Unassembled WGS sequence"/>
</dbReference>
<protein>
    <submittedName>
        <fullName evidence="3">Stage II sporulation protein D</fullName>
    </submittedName>
</protein>